<gene>
    <name evidence="3" type="ORF">RHS03_08711</name>
</gene>
<evidence type="ECO:0000313" key="4">
    <source>
        <dbReference type="Proteomes" id="UP000602905"/>
    </source>
</evidence>
<keyword evidence="2" id="KW-1133">Transmembrane helix</keyword>
<name>A0A8H7HL73_9AGAM</name>
<keyword evidence="2" id="KW-0472">Membrane</keyword>
<feature type="non-terminal residue" evidence="3">
    <location>
        <position position="1"/>
    </location>
</feature>
<proteinExistence type="predicted"/>
<feature type="compositionally biased region" description="Acidic residues" evidence="1">
    <location>
        <begin position="77"/>
        <end position="86"/>
    </location>
</feature>
<dbReference type="Proteomes" id="UP000602905">
    <property type="component" value="Unassembled WGS sequence"/>
</dbReference>
<dbReference type="EMBL" id="JACYCD010000552">
    <property type="protein sequence ID" value="KAF8691870.1"/>
    <property type="molecule type" value="Genomic_DNA"/>
</dbReference>
<comment type="caution">
    <text evidence="3">The sequence shown here is derived from an EMBL/GenBank/DDBJ whole genome shotgun (WGS) entry which is preliminary data.</text>
</comment>
<organism evidence="3 4">
    <name type="scientific">Rhizoctonia solani</name>
    <dbReference type="NCBI Taxonomy" id="456999"/>
    <lineage>
        <taxon>Eukaryota</taxon>
        <taxon>Fungi</taxon>
        <taxon>Dikarya</taxon>
        <taxon>Basidiomycota</taxon>
        <taxon>Agaricomycotina</taxon>
        <taxon>Agaricomycetes</taxon>
        <taxon>Cantharellales</taxon>
        <taxon>Ceratobasidiaceae</taxon>
        <taxon>Rhizoctonia</taxon>
    </lineage>
</organism>
<evidence type="ECO:0000256" key="1">
    <source>
        <dbReference type="SAM" id="MobiDB-lite"/>
    </source>
</evidence>
<protein>
    <submittedName>
        <fullName evidence="3">Uncharacterized protein</fullName>
    </submittedName>
</protein>
<feature type="compositionally biased region" description="Gly residues" evidence="1">
    <location>
        <begin position="43"/>
        <end position="59"/>
    </location>
</feature>
<sequence>PPRKAHTSPPTARASESPLFRSQDIALPPSSPPPMSDSDAGGSVRGGDNNGYTSEGGGYSSEAGAGYDGGVSSDAPPDPDVEMSDTDDELWDEMFRPVERDDGASEHVGSVLGQMELGLRMGLGNRLGEPQMDFDSLTSLLDMLGSHGMPYSEASGTDGEVDVGRLDQQTLDLARAEVDLANVGLDFSWVDSMSQGGQGIGMQGLMRRRRSRTDDGDGFWDKHGWNCAGQSRWAIGGEERRRLGTTTSRIRVVLDLRFSLISGYGWTRMCVMIYIVILVGMSCSGHGMYF</sequence>
<keyword evidence="2" id="KW-0812">Transmembrane</keyword>
<reference evidence="3" key="1">
    <citation type="submission" date="2020-09" db="EMBL/GenBank/DDBJ databases">
        <title>Comparative genome analyses of four rice-infecting Rhizoctonia solani isolates reveal extensive enrichment of homogalacturonan modification genes.</title>
        <authorList>
            <person name="Lee D.-Y."/>
            <person name="Jeon J."/>
            <person name="Kim K.-T."/>
            <person name="Cheong K."/>
            <person name="Song H."/>
            <person name="Choi G."/>
            <person name="Ko J."/>
            <person name="Opiyo S.O."/>
            <person name="Zuo S."/>
            <person name="Madhav S."/>
            <person name="Lee Y.-H."/>
            <person name="Wang G.-L."/>
        </authorList>
    </citation>
    <scope>NUCLEOTIDE SEQUENCE</scope>
    <source>
        <strain evidence="3">AG1-IA WGL</strain>
    </source>
</reference>
<feature type="region of interest" description="Disordered" evidence="1">
    <location>
        <begin position="1"/>
        <end position="86"/>
    </location>
</feature>
<feature type="transmembrane region" description="Helical" evidence="2">
    <location>
        <begin position="266"/>
        <end position="289"/>
    </location>
</feature>
<evidence type="ECO:0000256" key="2">
    <source>
        <dbReference type="SAM" id="Phobius"/>
    </source>
</evidence>
<accession>A0A8H7HL73</accession>
<evidence type="ECO:0000313" key="3">
    <source>
        <dbReference type="EMBL" id="KAF8691870.1"/>
    </source>
</evidence>
<dbReference type="AlphaFoldDB" id="A0A8H7HL73"/>